<sequence>MTRGDDLPQDLRDFCFSFAGKPLDGPAGSKATPKSRLTGPLARSDAKKSLDDAAGTQRRQKVA</sequence>
<gene>
    <name evidence="2" type="ORF">N425_09690</name>
</gene>
<comment type="caution">
    <text evidence="2">The sequence shown here is derived from an EMBL/GenBank/DDBJ whole genome shotgun (WGS) entry which is preliminary data.</text>
</comment>
<evidence type="ECO:0000256" key="1">
    <source>
        <dbReference type="SAM" id="MobiDB-lite"/>
    </source>
</evidence>
<protein>
    <submittedName>
        <fullName evidence="2">Uncharacterized protein</fullName>
    </submittedName>
</protein>
<feature type="region of interest" description="Disordered" evidence="1">
    <location>
        <begin position="18"/>
        <end position="63"/>
    </location>
</feature>
<organism evidence="2 3">
    <name type="scientific">Tannerella sp. oral taxon BU063 isolate Cell 2</name>
    <dbReference type="NCBI Taxonomy" id="1411148"/>
    <lineage>
        <taxon>Bacteria</taxon>
        <taxon>Pseudomonadati</taxon>
        <taxon>Bacteroidota</taxon>
        <taxon>Bacteroidia</taxon>
        <taxon>Bacteroidales</taxon>
        <taxon>Tannerellaceae</taxon>
        <taxon>Tannerella</taxon>
    </lineage>
</organism>
<dbReference type="EMBL" id="AYUF01000481">
    <property type="protein sequence ID" value="ETK01513.1"/>
    <property type="molecule type" value="Genomic_DNA"/>
</dbReference>
<proteinExistence type="predicted"/>
<accession>W2C365</accession>
<name>W2C365_9BACT</name>
<evidence type="ECO:0000313" key="3">
    <source>
        <dbReference type="Proteomes" id="UP000018837"/>
    </source>
</evidence>
<evidence type="ECO:0000313" key="2">
    <source>
        <dbReference type="EMBL" id="ETK01513.1"/>
    </source>
</evidence>
<dbReference type="AlphaFoldDB" id="W2C365"/>
<reference evidence="2 3" key="1">
    <citation type="submission" date="2013-11" db="EMBL/GenBank/DDBJ databases">
        <title>Single cell genomics of uncultured Tannerella BU063 (oral taxon 286).</title>
        <authorList>
            <person name="Beall C.J."/>
            <person name="Campbell A.G."/>
            <person name="Griffen A.L."/>
            <person name="Podar M."/>
            <person name="Leys E.J."/>
        </authorList>
    </citation>
    <scope>NUCLEOTIDE SEQUENCE [LARGE SCALE GENOMIC DNA]</scope>
    <source>
        <strain evidence="2">Cell 2</strain>
    </source>
</reference>
<dbReference type="Proteomes" id="UP000018837">
    <property type="component" value="Unassembled WGS sequence"/>
</dbReference>